<accession>G5J8D4</accession>
<dbReference type="PATRIC" id="fig|423471.3.peg.3491"/>
<feature type="non-terminal residue" evidence="1">
    <location>
        <position position="1"/>
    </location>
</feature>
<dbReference type="EMBL" id="AESD01000545">
    <property type="protein sequence ID" value="EHJ11548.1"/>
    <property type="molecule type" value="Genomic_DNA"/>
</dbReference>
<protein>
    <submittedName>
        <fullName evidence="1">Uncharacterized protein</fullName>
    </submittedName>
</protein>
<gene>
    <name evidence="1" type="ORF">CWATWH0003_3715a3</name>
</gene>
<organism evidence="1 2">
    <name type="scientific">Crocosphaera watsonii WH 0003</name>
    <dbReference type="NCBI Taxonomy" id="423471"/>
    <lineage>
        <taxon>Bacteria</taxon>
        <taxon>Bacillati</taxon>
        <taxon>Cyanobacteriota</taxon>
        <taxon>Cyanophyceae</taxon>
        <taxon>Oscillatoriophycideae</taxon>
        <taxon>Chroococcales</taxon>
        <taxon>Aphanothecaceae</taxon>
        <taxon>Crocosphaera</taxon>
    </lineage>
</organism>
<evidence type="ECO:0000313" key="2">
    <source>
        <dbReference type="Proteomes" id="UP000003477"/>
    </source>
</evidence>
<comment type="caution">
    <text evidence="1">The sequence shown here is derived from an EMBL/GenBank/DDBJ whole genome shotgun (WGS) entry which is preliminary data.</text>
</comment>
<reference evidence="1 2" key="1">
    <citation type="journal article" date="2011" name="Front. Microbiol.">
        <title>Two Strains of Crocosphaera watsonii with Highly Conserved Genomes are Distinguished by Strain-Specific Features.</title>
        <authorList>
            <person name="Bench S.R."/>
            <person name="Ilikchyan I.N."/>
            <person name="Tripp H.J."/>
            <person name="Zehr J.P."/>
        </authorList>
    </citation>
    <scope>NUCLEOTIDE SEQUENCE [LARGE SCALE GENOMIC DNA]</scope>
    <source>
        <strain evidence="1 2">WH 0003</strain>
    </source>
</reference>
<dbReference type="Proteomes" id="UP000003477">
    <property type="component" value="Unassembled WGS sequence"/>
</dbReference>
<name>G5J8D4_CROWT</name>
<evidence type="ECO:0000313" key="1">
    <source>
        <dbReference type="EMBL" id="EHJ11548.1"/>
    </source>
</evidence>
<sequence>RAKRWSKYDSQWMGKANVSGSTLKRFWGVIDGGVSQDTFIVICEAAGLLNVVKRWDQLAEEVKKDHTHSNELKSLDDITMVNSSTEINSKKNVTSLADYFHLRVSSQTTLTLAQQDLVNDILEELKEHIINAYTRLVSKSNPIPSSETHQYKCRLVISGFVSAENKWIVDDILEELKHRTGIEDSKIKWKSRDKT</sequence>
<proteinExistence type="predicted"/>
<dbReference type="AlphaFoldDB" id="G5J8D4"/>